<dbReference type="GO" id="GO:0016780">
    <property type="term" value="F:phosphotransferase activity, for other substituted phosphate groups"/>
    <property type="evidence" value="ECO:0007669"/>
    <property type="project" value="InterPro"/>
</dbReference>
<dbReference type="AlphaFoldDB" id="A0A1D9G8F9"/>
<keyword evidence="6 8" id="KW-0472">Membrane</keyword>
<dbReference type="GO" id="GO:0046872">
    <property type="term" value="F:metal ion binding"/>
    <property type="evidence" value="ECO:0007669"/>
    <property type="project" value="UniProtKB-KW"/>
</dbReference>
<keyword evidence="7" id="KW-0460">Magnesium</keyword>
<keyword evidence="4 8" id="KW-0812">Transmembrane</keyword>
<comment type="cofactor">
    <cofactor evidence="7">
        <name>Mg(2+)</name>
        <dbReference type="ChEBI" id="CHEBI:18420"/>
    </cofactor>
</comment>
<dbReference type="Proteomes" id="UP000176944">
    <property type="component" value="Chromosome"/>
</dbReference>
<keyword evidence="5 8" id="KW-1133">Transmembrane helix</keyword>
<proteinExistence type="predicted"/>
<evidence type="ECO:0000313" key="10">
    <source>
        <dbReference type="Proteomes" id="UP000176944"/>
    </source>
</evidence>
<dbReference type="GO" id="GO:0071555">
    <property type="term" value="P:cell wall organization"/>
    <property type="evidence" value="ECO:0007669"/>
    <property type="project" value="TreeGrafter"/>
</dbReference>
<dbReference type="PANTHER" id="PTHR22926:SF3">
    <property type="entry name" value="UNDECAPRENYL-PHOSPHATE ALPHA-N-ACETYLGLUCOSAMINYL 1-PHOSPHATE TRANSFERASE"/>
    <property type="match status" value="1"/>
</dbReference>
<evidence type="ECO:0000256" key="6">
    <source>
        <dbReference type="ARBA" id="ARBA00023136"/>
    </source>
</evidence>
<feature type="transmembrane region" description="Helical" evidence="8">
    <location>
        <begin position="195"/>
        <end position="213"/>
    </location>
</feature>
<feature type="transmembrane region" description="Helical" evidence="8">
    <location>
        <begin position="6"/>
        <end position="30"/>
    </location>
</feature>
<reference evidence="10" key="1">
    <citation type="submission" date="2016-10" db="EMBL/GenBank/DDBJ databases">
        <title>Comparative genomics uncovers the prolific and rare metabolic potential of the cyanobacterial genus Moorea.</title>
        <authorList>
            <person name="Leao T."/>
            <person name="Castelao G."/>
            <person name="Korobeynikov A."/>
            <person name="Monroe E.A."/>
            <person name="Podell S."/>
            <person name="Glukhov E."/>
            <person name="Allen E."/>
            <person name="Gerwick W.H."/>
            <person name="Gerwick L."/>
        </authorList>
    </citation>
    <scope>NUCLEOTIDE SEQUENCE [LARGE SCALE GENOMIC DNA]</scope>
    <source>
        <strain evidence="10">JHB</strain>
    </source>
</reference>
<organism evidence="9 10">
    <name type="scientific">Moorena producens (strain JHB)</name>
    <dbReference type="NCBI Taxonomy" id="1454205"/>
    <lineage>
        <taxon>Bacteria</taxon>
        <taxon>Bacillati</taxon>
        <taxon>Cyanobacteriota</taxon>
        <taxon>Cyanophyceae</taxon>
        <taxon>Coleofasciculales</taxon>
        <taxon>Coleofasciculaceae</taxon>
        <taxon>Moorena</taxon>
    </lineage>
</organism>
<feature type="transmembrane region" description="Helical" evidence="8">
    <location>
        <begin position="112"/>
        <end position="132"/>
    </location>
</feature>
<dbReference type="Pfam" id="PF00953">
    <property type="entry name" value="Glycos_transf_4"/>
    <property type="match status" value="1"/>
</dbReference>
<evidence type="ECO:0000256" key="7">
    <source>
        <dbReference type="PIRSR" id="PIRSR600715-1"/>
    </source>
</evidence>
<keyword evidence="7" id="KW-0479">Metal-binding</keyword>
<dbReference type="InterPro" id="IPR000715">
    <property type="entry name" value="Glycosyl_transferase_4"/>
</dbReference>
<name>A0A1D9G8F9_MOOP1</name>
<dbReference type="GO" id="GO:0044038">
    <property type="term" value="P:cell wall macromolecule biosynthetic process"/>
    <property type="evidence" value="ECO:0007669"/>
    <property type="project" value="TreeGrafter"/>
</dbReference>
<evidence type="ECO:0000256" key="4">
    <source>
        <dbReference type="ARBA" id="ARBA00022692"/>
    </source>
</evidence>
<feature type="transmembrane region" description="Helical" evidence="8">
    <location>
        <begin position="83"/>
        <end position="100"/>
    </location>
</feature>
<sequence>MVYPGYYVLAFIIAALIVFKTIPLVKAAAIKYQYTDLPAERKVHRQPMVRLGGISICAGTLLALFLVWSLGGLADFPPDVSSEVWAVVLGSFCFFLIGVTDDLVNLSPLTRLLLQAVVASVAWEMGLGISVVSLPGVGIVHLGWLSLPITVLWLTGVVNAINWIDGLDGLASGVAGIAGVMIFVLSLFIGQTEAALISAALVGSLLGFLYYNFNPAQIFMGDGGSYFIGFTIASLSVMGLVKGAVATTVLLPFLVLAVPLLDMSAVITLRLCDGSSPFQADQRHLHHRLLKAGLSHRVTVLLIYALTLWVGSLALVCVEVPRSPLIIGSTTILLGCVTWRAWESVHHSSTKETTVETKEGALNR</sequence>
<evidence type="ECO:0000256" key="2">
    <source>
        <dbReference type="ARBA" id="ARBA00022475"/>
    </source>
</evidence>
<dbReference type="PANTHER" id="PTHR22926">
    <property type="entry name" value="PHOSPHO-N-ACETYLMURAMOYL-PENTAPEPTIDE-TRANSFERASE"/>
    <property type="match status" value="1"/>
</dbReference>
<feature type="transmembrane region" description="Helical" evidence="8">
    <location>
        <begin position="322"/>
        <end position="342"/>
    </location>
</feature>
<feature type="binding site" evidence="7">
    <location>
        <position position="222"/>
    </location>
    <ligand>
        <name>Mg(2+)</name>
        <dbReference type="ChEBI" id="CHEBI:18420"/>
    </ligand>
</feature>
<evidence type="ECO:0000256" key="5">
    <source>
        <dbReference type="ARBA" id="ARBA00022989"/>
    </source>
</evidence>
<dbReference type="EMBL" id="CP017708">
    <property type="protein sequence ID" value="AOY83946.1"/>
    <property type="molecule type" value="Genomic_DNA"/>
</dbReference>
<feature type="binding site" evidence="7">
    <location>
        <position position="162"/>
    </location>
    <ligand>
        <name>Mg(2+)</name>
        <dbReference type="ChEBI" id="CHEBI:18420"/>
    </ligand>
</feature>
<evidence type="ECO:0000313" key="9">
    <source>
        <dbReference type="EMBL" id="AOY83946.1"/>
    </source>
</evidence>
<feature type="transmembrane region" description="Helical" evidence="8">
    <location>
        <begin position="294"/>
        <end position="316"/>
    </location>
</feature>
<evidence type="ECO:0000256" key="3">
    <source>
        <dbReference type="ARBA" id="ARBA00022679"/>
    </source>
</evidence>
<keyword evidence="3" id="KW-0808">Transferase</keyword>
<keyword evidence="2" id="KW-1003">Cell membrane</keyword>
<dbReference type="GO" id="GO:0009103">
    <property type="term" value="P:lipopolysaccharide biosynthetic process"/>
    <property type="evidence" value="ECO:0007669"/>
    <property type="project" value="TreeGrafter"/>
</dbReference>
<evidence type="ECO:0000256" key="8">
    <source>
        <dbReference type="SAM" id="Phobius"/>
    </source>
</evidence>
<dbReference type="InterPro" id="IPR018480">
    <property type="entry name" value="PNAcMuramoyl-5peptid_Trfase_CS"/>
</dbReference>
<evidence type="ECO:0000256" key="1">
    <source>
        <dbReference type="ARBA" id="ARBA00004651"/>
    </source>
</evidence>
<feature type="transmembrane region" description="Helical" evidence="8">
    <location>
        <begin position="225"/>
        <end position="245"/>
    </location>
</feature>
<comment type="subcellular location">
    <subcellularLocation>
        <location evidence="1">Cell membrane</location>
        <topology evidence="1">Multi-pass membrane protein</topology>
    </subcellularLocation>
</comment>
<protein>
    <submittedName>
        <fullName evidence="9">MraY family glycosyltransferase</fullName>
    </submittedName>
</protein>
<feature type="transmembrane region" description="Helical" evidence="8">
    <location>
        <begin position="138"/>
        <end position="158"/>
    </location>
</feature>
<accession>A0A1D9G8F9</accession>
<feature type="transmembrane region" description="Helical" evidence="8">
    <location>
        <begin position="170"/>
        <end position="189"/>
    </location>
</feature>
<feature type="transmembrane region" description="Helical" evidence="8">
    <location>
        <begin position="51"/>
        <end position="71"/>
    </location>
</feature>
<dbReference type="CDD" id="cd06853">
    <property type="entry name" value="GT_WecA_like"/>
    <property type="match status" value="1"/>
</dbReference>
<gene>
    <name evidence="9" type="ORF">BJP36_32510</name>
</gene>
<dbReference type="GO" id="GO:0005886">
    <property type="term" value="C:plasma membrane"/>
    <property type="evidence" value="ECO:0007669"/>
    <property type="project" value="UniProtKB-SubCell"/>
</dbReference>
<dbReference type="PROSITE" id="PS01348">
    <property type="entry name" value="MRAY_2"/>
    <property type="match status" value="1"/>
</dbReference>